<protein>
    <submittedName>
        <fullName evidence="3">P-loop containing protein</fullName>
    </submittedName>
</protein>
<dbReference type="SUPFAM" id="SSF52540">
    <property type="entry name" value="P-loop containing nucleoside triphosphate hydrolases"/>
    <property type="match status" value="1"/>
</dbReference>
<dbReference type="GO" id="GO:0016887">
    <property type="term" value="F:ATP hydrolysis activity"/>
    <property type="evidence" value="ECO:0007669"/>
    <property type="project" value="InterPro"/>
</dbReference>
<name>A0A8H5YQW6_9HYPO</name>
<evidence type="ECO:0000259" key="2">
    <source>
        <dbReference type="SMART" id="SM00382"/>
    </source>
</evidence>
<dbReference type="InterPro" id="IPR003959">
    <property type="entry name" value="ATPase_AAA_core"/>
</dbReference>
<dbReference type="SMART" id="SM00382">
    <property type="entry name" value="AAA"/>
    <property type="match status" value="1"/>
</dbReference>
<dbReference type="Gene3D" id="3.40.50.300">
    <property type="entry name" value="P-loop containing nucleotide triphosphate hydrolases"/>
    <property type="match status" value="1"/>
</dbReference>
<evidence type="ECO:0000313" key="4">
    <source>
        <dbReference type="Proteomes" id="UP000544331"/>
    </source>
</evidence>
<evidence type="ECO:0000313" key="3">
    <source>
        <dbReference type="EMBL" id="KAF5717230.1"/>
    </source>
</evidence>
<dbReference type="Pfam" id="PF00004">
    <property type="entry name" value="AAA"/>
    <property type="match status" value="1"/>
</dbReference>
<dbReference type="InterPro" id="IPR003593">
    <property type="entry name" value="AAA+_ATPase"/>
</dbReference>
<dbReference type="PANTHER" id="PTHR46411:SF3">
    <property type="entry name" value="AAA+ ATPASE DOMAIN-CONTAINING PROTEIN"/>
    <property type="match status" value="1"/>
</dbReference>
<sequence length="699" mass="78789">MIPVPSNQPTSPALDRWLAESVDDQPFNTLPLPSPPTNPTDLEGAGVVCETKRFDSFYNSSGDRIVLPAGQKYTASHTRAYKSALVVTTFWNREQDLEKVLEIRSPHMKAALKSIVPEYHSFNINTKHITITCDPWCLFHYRQELLDHGAELHGHDMEAAQHIQHLISYMWDALAVEILAFSAVEWPLGYEPSLEFKYLWMLFRPQSIVLFDTEIFTYDGVKPLKDLPVLPFDLLTSDEKQTAKERLVTRGRRFAGIHGQQCFWYNGKSDKSSGGKVKTRIISDRGGYIDLGPGSKISLSSSKRKFKPEDTLKQMSEEDLMICSPTISGYSLKDNKWAIFDVDSLSDITFDSQAFDGLILPPGKGRGMIFLLYGDTGVGKTLTAESVADFCQKPLLRLDAGTLGTSASSMEKGLKDAFRLAERWHALLLLDEADVYLEQSPKVLYTMELSLVSSLPSSCSKHRSTSVFLRMLEYYHGILFLTTNRISSFDRAFVSRIHLAIHYPPLSQQSRQALLYNFLKQTSEDSADALSGQGVLDKLAAEDLNGRQIKNLVRTACALALSEDSTHGRVEERHLELALQPMKEFAQTMEKVLIRDQQEPAQDEEEDDQQVEDQPSEDQEEGSKDEDEDENENEVEEGASDSDNEPETEHELEVEVEEGSNSEGDEQDEQDEQDGQDGQDEDIQGEEIELPEGKRRRLI</sequence>
<dbReference type="GO" id="GO:0005524">
    <property type="term" value="F:ATP binding"/>
    <property type="evidence" value="ECO:0007669"/>
    <property type="project" value="InterPro"/>
</dbReference>
<feature type="compositionally biased region" description="Acidic residues" evidence="1">
    <location>
        <begin position="654"/>
        <end position="690"/>
    </location>
</feature>
<feature type="compositionally biased region" description="Acidic residues" evidence="1">
    <location>
        <begin position="601"/>
        <end position="646"/>
    </location>
</feature>
<dbReference type="EMBL" id="JAAOAN010000190">
    <property type="protein sequence ID" value="KAF5717230.1"/>
    <property type="molecule type" value="Genomic_DNA"/>
</dbReference>
<evidence type="ECO:0000256" key="1">
    <source>
        <dbReference type="SAM" id="MobiDB-lite"/>
    </source>
</evidence>
<organism evidence="3 4">
    <name type="scientific">Fusarium mundagurra</name>
    <dbReference type="NCBI Taxonomy" id="1567541"/>
    <lineage>
        <taxon>Eukaryota</taxon>
        <taxon>Fungi</taxon>
        <taxon>Dikarya</taxon>
        <taxon>Ascomycota</taxon>
        <taxon>Pezizomycotina</taxon>
        <taxon>Sordariomycetes</taxon>
        <taxon>Hypocreomycetidae</taxon>
        <taxon>Hypocreales</taxon>
        <taxon>Nectriaceae</taxon>
        <taxon>Fusarium</taxon>
        <taxon>Fusarium fujikuroi species complex</taxon>
    </lineage>
</organism>
<feature type="domain" description="AAA+ ATPase" evidence="2">
    <location>
        <begin position="366"/>
        <end position="507"/>
    </location>
</feature>
<proteinExistence type="predicted"/>
<feature type="region of interest" description="Disordered" evidence="1">
    <location>
        <begin position="597"/>
        <end position="699"/>
    </location>
</feature>
<dbReference type="OrthoDB" id="10042665at2759"/>
<reference evidence="3 4" key="1">
    <citation type="submission" date="2020-05" db="EMBL/GenBank/DDBJ databases">
        <title>Identification and distribution of gene clusters putatively required for synthesis of sphingolipid metabolism inhibitors in phylogenetically diverse species of the filamentous fungus Fusarium.</title>
        <authorList>
            <person name="Kim H.-S."/>
            <person name="Busman M."/>
            <person name="Brown D.W."/>
            <person name="Divon H."/>
            <person name="Uhlig S."/>
            <person name="Proctor R.H."/>
        </authorList>
    </citation>
    <scope>NUCLEOTIDE SEQUENCE [LARGE SCALE GENOMIC DNA]</scope>
    <source>
        <strain evidence="3 4">NRRL 66235</strain>
    </source>
</reference>
<accession>A0A8H5YQW6</accession>
<keyword evidence="4" id="KW-1185">Reference proteome</keyword>
<dbReference type="AlphaFoldDB" id="A0A8H5YQW6"/>
<dbReference type="PANTHER" id="PTHR46411">
    <property type="entry name" value="FAMILY ATPASE, PUTATIVE-RELATED"/>
    <property type="match status" value="1"/>
</dbReference>
<dbReference type="Proteomes" id="UP000544331">
    <property type="component" value="Unassembled WGS sequence"/>
</dbReference>
<gene>
    <name evidence="3" type="ORF">FMUND_5885</name>
</gene>
<comment type="caution">
    <text evidence="3">The sequence shown here is derived from an EMBL/GenBank/DDBJ whole genome shotgun (WGS) entry which is preliminary data.</text>
</comment>
<dbReference type="InterPro" id="IPR027417">
    <property type="entry name" value="P-loop_NTPase"/>
</dbReference>